<dbReference type="EMBL" id="FTOT01000003">
    <property type="protein sequence ID" value="SIS96707.1"/>
    <property type="molecule type" value="Genomic_DNA"/>
</dbReference>
<keyword evidence="2" id="KW-1185">Reference proteome</keyword>
<dbReference type="STRING" id="1086013.SAMN05421774_103334"/>
<dbReference type="Proteomes" id="UP000186141">
    <property type="component" value="Unassembled WGS sequence"/>
</dbReference>
<evidence type="ECO:0000313" key="1">
    <source>
        <dbReference type="EMBL" id="SIS96707.1"/>
    </source>
</evidence>
<accession>A0A1N7NEB1</accession>
<sequence length="106" mass="11086">MRLFVVVLAGFLALIGIALVPDEGAAQFGILAGPTRTSADGLIHVAALDLPILDVRFGGRLLIVSADSHAMGRLGPDDLRQLLPPDMFVLKASGVTCASLQNPRGR</sequence>
<gene>
    <name evidence="1" type="ORF">SAMN05421774_103334</name>
</gene>
<name>A0A1N7NEB1_9RHOB</name>
<reference evidence="1 2" key="1">
    <citation type="submission" date="2017-01" db="EMBL/GenBank/DDBJ databases">
        <authorList>
            <person name="Mah S.A."/>
            <person name="Swanson W.J."/>
            <person name="Moy G.W."/>
            <person name="Vacquier V.D."/>
        </authorList>
    </citation>
    <scope>NUCLEOTIDE SEQUENCE [LARGE SCALE GENOMIC DNA]</scope>
    <source>
        <strain evidence="1 2">DSM 26375</strain>
    </source>
</reference>
<evidence type="ECO:0000313" key="2">
    <source>
        <dbReference type="Proteomes" id="UP000186141"/>
    </source>
</evidence>
<dbReference type="OrthoDB" id="9794372at2"/>
<protein>
    <submittedName>
        <fullName evidence="1">Uncharacterized protein</fullName>
    </submittedName>
</protein>
<dbReference type="AlphaFoldDB" id="A0A1N7NEB1"/>
<proteinExistence type="predicted"/>
<dbReference type="RefSeq" id="WP_076530905.1">
    <property type="nucleotide sequence ID" value="NZ_BMEH01000003.1"/>
</dbReference>
<organism evidence="1 2">
    <name type="scientific">Gemmobacter megaterium</name>
    <dbReference type="NCBI Taxonomy" id="1086013"/>
    <lineage>
        <taxon>Bacteria</taxon>
        <taxon>Pseudomonadati</taxon>
        <taxon>Pseudomonadota</taxon>
        <taxon>Alphaproteobacteria</taxon>
        <taxon>Rhodobacterales</taxon>
        <taxon>Paracoccaceae</taxon>
        <taxon>Gemmobacter</taxon>
    </lineage>
</organism>